<evidence type="ECO:0008006" key="4">
    <source>
        <dbReference type="Google" id="ProtNLM"/>
    </source>
</evidence>
<evidence type="ECO:0000256" key="1">
    <source>
        <dbReference type="SAM" id="MobiDB-lite"/>
    </source>
</evidence>
<dbReference type="RefSeq" id="WP_381718425.1">
    <property type="nucleotide sequence ID" value="NZ_JBHVED010000006.1"/>
</dbReference>
<gene>
    <name evidence="2" type="ORF">ACH4GP_35570</name>
</gene>
<protein>
    <recommendedName>
        <fullName evidence="4">Transposase</fullName>
    </recommendedName>
</protein>
<evidence type="ECO:0000313" key="3">
    <source>
        <dbReference type="Proteomes" id="UP001610990"/>
    </source>
</evidence>
<accession>A0ABW7RR31</accession>
<comment type="caution">
    <text evidence="2">The sequence shown here is derived from an EMBL/GenBank/DDBJ whole genome shotgun (WGS) entry which is preliminary data.</text>
</comment>
<proteinExistence type="predicted"/>
<reference evidence="2 3" key="1">
    <citation type="submission" date="2024-10" db="EMBL/GenBank/DDBJ databases">
        <title>The Natural Products Discovery Center: Release of the First 8490 Sequenced Strains for Exploring Actinobacteria Biosynthetic Diversity.</title>
        <authorList>
            <person name="Kalkreuter E."/>
            <person name="Kautsar S.A."/>
            <person name="Yang D."/>
            <person name="Bader C.D."/>
            <person name="Teijaro C.N."/>
            <person name="Fluegel L."/>
            <person name="Davis C.M."/>
            <person name="Simpson J.R."/>
            <person name="Lauterbach L."/>
            <person name="Steele A.D."/>
            <person name="Gui C."/>
            <person name="Meng S."/>
            <person name="Li G."/>
            <person name="Viehrig K."/>
            <person name="Ye F."/>
            <person name="Su P."/>
            <person name="Kiefer A.F."/>
            <person name="Nichols A."/>
            <person name="Cepeda A.J."/>
            <person name="Yan W."/>
            <person name="Fan B."/>
            <person name="Jiang Y."/>
            <person name="Adhikari A."/>
            <person name="Zheng C.-J."/>
            <person name="Schuster L."/>
            <person name="Cowan T.M."/>
            <person name="Smanski M.J."/>
            <person name="Chevrette M.G."/>
            <person name="De Carvalho L.P.S."/>
            <person name="Shen B."/>
        </authorList>
    </citation>
    <scope>NUCLEOTIDE SEQUENCE [LARGE SCALE GENOMIC DNA]</scope>
    <source>
        <strain evidence="2 3">NPDC018013</strain>
    </source>
</reference>
<sequence length="76" mass="8885">MERQTADRDGHWELPFTERQQAIFRHRLDEPELVQLEALLAIDGNEASARSPGSHRPARDWTETGARARYQKTRTR</sequence>
<dbReference type="EMBL" id="JBIRGH010000034">
    <property type="protein sequence ID" value="MFH8589638.1"/>
    <property type="molecule type" value="Genomic_DNA"/>
</dbReference>
<keyword evidence="3" id="KW-1185">Reference proteome</keyword>
<evidence type="ECO:0000313" key="2">
    <source>
        <dbReference type="EMBL" id="MFH8589638.1"/>
    </source>
</evidence>
<feature type="region of interest" description="Disordered" evidence="1">
    <location>
        <begin position="46"/>
        <end position="76"/>
    </location>
</feature>
<dbReference type="Proteomes" id="UP001610990">
    <property type="component" value="Unassembled WGS sequence"/>
</dbReference>
<organism evidence="2 3">
    <name type="scientific">Streptomyces celluloflavus</name>
    <dbReference type="NCBI Taxonomy" id="58344"/>
    <lineage>
        <taxon>Bacteria</taxon>
        <taxon>Bacillati</taxon>
        <taxon>Actinomycetota</taxon>
        <taxon>Actinomycetes</taxon>
        <taxon>Kitasatosporales</taxon>
        <taxon>Streptomycetaceae</taxon>
        <taxon>Streptomyces</taxon>
    </lineage>
</organism>
<name>A0ABW7RR31_9ACTN</name>